<dbReference type="InterPro" id="IPR009003">
    <property type="entry name" value="Peptidase_S1_PA"/>
</dbReference>
<accession>A0A5C5YE16</accession>
<dbReference type="Gene3D" id="2.30.42.10">
    <property type="match status" value="1"/>
</dbReference>
<evidence type="ECO:0000259" key="3">
    <source>
        <dbReference type="PROSITE" id="PS50106"/>
    </source>
</evidence>
<evidence type="ECO:0000256" key="2">
    <source>
        <dbReference type="SAM" id="SignalP"/>
    </source>
</evidence>
<reference evidence="4 5" key="1">
    <citation type="submission" date="2019-02" db="EMBL/GenBank/DDBJ databases">
        <title>Deep-cultivation of Planctomycetes and their phenomic and genomic characterization uncovers novel biology.</title>
        <authorList>
            <person name="Wiegand S."/>
            <person name="Jogler M."/>
            <person name="Boedeker C."/>
            <person name="Pinto D."/>
            <person name="Vollmers J."/>
            <person name="Rivas-Marin E."/>
            <person name="Kohn T."/>
            <person name="Peeters S.H."/>
            <person name="Heuer A."/>
            <person name="Rast P."/>
            <person name="Oberbeckmann S."/>
            <person name="Bunk B."/>
            <person name="Jeske O."/>
            <person name="Meyerdierks A."/>
            <person name="Storesund J.E."/>
            <person name="Kallscheuer N."/>
            <person name="Luecker S."/>
            <person name="Lage O.M."/>
            <person name="Pohl T."/>
            <person name="Merkel B.J."/>
            <person name="Hornburger P."/>
            <person name="Mueller R.-W."/>
            <person name="Bruemmer F."/>
            <person name="Labrenz M."/>
            <person name="Spormann A.M."/>
            <person name="Op Den Camp H."/>
            <person name="Overmann J."/>
            <person name="Amann R."/>
            <person name="Jetten M.S.M."/>
            <person name="Mascher T."/>
            <person name="Medema M.H."/>
            <person name="Devos D.P."/>
            <person name="Kaster A.-K."/>
            <person name="Ovreas L."/>
            <person name="Rohde M."/>
            <person name="Galperin M.Y."/>
            <person name="Jogler C."/>
        </authorList>
    </citation>
    <scope>NUCLEOTIDE SEQUENCE [LARGE SCALE GENOMIC DNA]</scope>
    <source>
        <strain evidence="4 5">Pla123a</strain>
    </source>
</reference>
<dbReference type="SMART" id="SM00228">
    <property type="entry name" value="PDZ"/>
    <property type="match status" value="1"/>
</dbReference>
<dbReference type="Proteomes" id="UP000318478">
    <property type="component" value="Unassembled WGS sequence"/>
</dbReference>
<dbReference type="InterPro" id="IPR036034">
    <property type="entry name" value="PDZ_sf"/>
</dbReference>
<feature type="domain" description="PDZ" evidence="3">
    <location>
        <begin position="190"/>
        <end position="260"/>
    </location>
</feature>
<dbReference type="EC" id="3.4.21.107" evidence="4"/>
<dbReference type="PANTHER" id="PTHR22939:SF129">
    <property type="entry name" value="SERINE PROTEASE HTRA2, MITOCHONDRIAL"/>
    <property type="match status" value="1"/>
</dbReference>
<feature type="signal peptide" evidence="2">
    <location>
        <begin position="1"/>
        <end position="25"/>
    </location>
</feature>
<dbReference type="RefSeq" id="WP_146590220.1">
    <property type="nucleotide sequence ID" value="NZ_SJPO01000011.1"/>
</dbReference>
<dbReference type="PANTHER" id="PTHR22939">
    <property type="entry name" value="SERINE PROTEASE FAMILY S1C HTRA-RELATED"/>
    <property type="match status" value="1"/>
</dbReference>
<dbReference type="InterPro" id="IPR043504">
    <property type="entry name" value="Peptidase_S1_PA_chymotrypsin"/>
</dbReference>
<organism evidence="4 5">
    <name type="scientific">Posidoniimonas polymericola</name>
    <dbReference type="NCBI Taxonomy" id="2528002"/>
    <lineage>
        <taxon>Bacteria</taxon>
        <taxon>Pseudomonadati</taxon>
        <taxon>Planctomycetota</taxon>
        <taxon>Planctomycetia</taxon>
        <taxon>Pirellulales</taxon>
        <taxon>Lacipirellulaceae</taxon>
        <taxon>Posidoniimonas</taxon>
    </lineage>
</organism>
<dbReference type="Gene3D" id="2.40.10.10">
    <property type="entry name" value="Trypsin-like serine proteases"/>
    <property type="match status" value="1"/>
</dbReference>
<proteinExistence type="inferred from homology"/>
<keyword evidence="5" id="KW-1185">Reference proteome</keyword>
<feature type="chain" id="PRO_5022914156" evidence="2">
    <location>
        <begin position="26"/>
        <end position="369"/>
    </location>
</feature>
<evidence type="ECO:0000313" key="4">
    <source>
        <dbReference type="EMBL" id="TWT72701.1"/>
    </source>
</evidence>
<dbReference type="GO" id="GO:0008233">
    <property type="term" value="F:peptidase activity"/>
    <property type="evidence" value="ECO:0007669"/>
    <property type="project" value="UniProtKB-KW"/>
</dbReference>
<dbReference type="PROSITE" id="PS50106">
    <property type="entry name" value="PDZ"/>
    <property type="match status" value="1"/>
</dbReference>
<name>A0A5C5YE16_9BACT</name>
<dbReference type="CDD" id="cd06779">
    <property type="entry name" value="cpPDZ_Deg_HtrA-like"/>
    <property type="match status" value="1"/>
</dbReference>
<dbReference type="GO" id="GO:0006508">
    <property type="term" value="P:proteolysis"/>
    <property type="evidence" value="ECO:0007669"/>
    <property type="project" value="UniProtKB-KW"/>
</dbReference>
<comment type="caution">
    <text evidence="4">The sequence shown here is derived from an EMBL/GenBank/DDBJ whole genome shotgun (WGS) entry which is preliminary data.</text>
</comment>
<dbReference type="Gene3D" id="2.40.10.120">
    <property type="match status" value="1"/>
</dbReference>
<keyword evidence="4" id="KW-0378">Hydrolase</keyword>
<sequence precursor="true">MKPKHLLPSWMLLLALAMLPSPLLGQEEDQTPTPAPSLEQARNVFQDALERLWIPNHRLTDGPQVHAAFRDAVADARRCVVQVRCDGKPVALGGVVGPDGWVLTKATQLDGDPVVRFDGGKEYPAQVTGVDRRYDLAMLKIDATGLEALALDTAPDSRDGDWLATVGTGKNPVAVGVLSVSPREIPHRAGILGVQLEEARDGATVAKVFPDTGAEDAGILVNDVLLRVNDKPMKNRSQLIREVQSHSPGDEIVLLVRRGQEELSIKAMLSGRIAAMGPNRSDYQNNLGSQLSQRRFGFPSALQHDTALPADKCGGPLVNLEGQVVGFNIARAGRTETYAAPTSVLRALVFDLMSGRLAPPGGEPEADAK</sequence>
<dbReference type="AlphaFoldDB" id="A0A5C5YE16"/>
<protein>
    <submittedName>
        <fullName evidence="4">Putative periplasmic serine endoprotease DegP-like</fullName>
        <ecNumber evidence="4">3.4.21.107</ecNumber>
    </submittedName>
</protein>
<keyword evidence="4" id="KW-0645">Protease</keyword>
<dbReference type="Pfam" id="PF13365">
    <property type="entry name" value="Trypsin_2"/>
    <property type="match status" value="1"/>
</dbReference>
<evidence type="ECO:0000256" key="1">
    <source>
        <dbReference type="ARBA" id="ARBA00010541"/>
    </source>
</evidence>
<dbReference type="EMBL" id="SJPO01000011">
    <property type="protein sequence ID" value="TWT72701.1"/>
    <property type="molecule type" value="Genomic_DNA"/>
</dbReference>
<dbReference type="SUPFAM" id="SSF50494">
    <property type="entry name" value="Trypsin-like serine proteases"/>
    <property type="match status" value="1"/>
</dbReference>
<evidence type="ECO:0000313" key="5">
    <source>
        <dbReference type="Proteomes" id="UP000318478"/>
    </source>
</evidence>
<gene>
    <name evidence="4" type="primary">mucD_3</name>
    <name evidence="4" type="ORF">Pla123a_40000</name>
</gene>
<dbReference type="InterPro" id="IPR001478">
    <property type="entry name" value="PDZ"/>
</dbReference>
<keyword evidence="2" id="KW-0732">Signal</keyword>
<dbReference type="OrthoDB" id="268129at2"/>
<dbReference type="SUPFAM" id="SSF50156">
    <property type="entry name" value="PDZ domain-like"/>
    <property type="match status" value="1"/>
</dbReference>
<comment type="similarity">
    <text evidence="1">Belongs to the peptidase S1C family.</text>
</comment>
<dbReference type="Pfam" id="PF13180">
    <property type="entry name" value="PDZ_2"/>
    <property type="match status" value="1"/>
</dbReference>